<evidence type="ECO:0000313" key="2">
    <source>
        <dbReference type="Proteomes" id="UP000012149"/>
    </source>
</evidence>
<comment type="caution">
    <text evidence="1">The sequence shown here is derived from an EMBL/GenBank/DDBJ whole genome shotgun (WGS) entry which is preliminary data.</text>
</comment>
<evidence type="ECO:0000313" key="1">
    <source>
        <dbReference type="EMBL" id="EMO59725.1"/>
    </source>
</evidence>
<reference evidence="1 2" key="1">
    <citation type="submission" date="2013-01" db="EMBL/GenBank/DDBJ databases">
        <authorList>
            <person name="Harkins D.M."/>
            <person name="Durkin A.S."/>
            <person name="Brinkac L.M."/>
            <person name="Haft D.H."/>
            <person name="Selengut J.D."/>
            <person name="Sanka R."/>
            <person name="DePew J."/>
            <person name="Purushe J."/>
            <person name="Matthias M.A."/>
            <person name="Vinetz J.M."/>
            <person name="Sutton G.G."/>
            <person name="Nierman W.C."/>
            <person name="Fouts D.E."/>
        </authorList>
    </citation>
    <scope>NUCLEOTIDE SEQUENCE [LARGE SCALE GENOMIC DNA]</scope>
    <source>
        <strain evidence="1 2">CBC1416</strain>
    </source>
</reference>
<dbReference type="AlphaFoldDB" id="M6VSC5"/>
<sequence length="221" mass="26012">MNAEQKIKERPILFSREMVEAILHGNKTQTRRIVKYPAIRNKFPMHIRDDIWGWGTKPRDGNQACRSEDVFKCPYGNQVDQLWVRETFGITKNINNIENWPDRPHRRINENTVYIYKADGYWNWCDEDGETSSKSFWKPSIHMPRIASRITLEINNVRVEKLNEISASDAEAEGIQFMRDIPDADEMLSPTQLFEVLWESINGPDSWKLNPWVWVIEFSVA</sequence>
<accession>M6VSC5</accession>
<organism evidence="1 2">
    <name type="scientific">Leptospira santarosai str. CBC1416</name>
    <dbReference type="NCBI Taxonomy" id="1193059"/>
    <lineage>
        <taxon>Bacteria</taxon>
        <taxon>Pseudomonadati</taxon>
        <taxon>Spirochaetota</taxon>
        <taxon>Spirochaetia</taxon>
        <taxon>Leptospirales</taxon>
        <taxon>Leptospiraceae</taxon>
        <taxon>Leptospira</taxon>
    </lineage>
</organism>
<evidence type="ECO:0008006" key="3">
    <source>
        <dbReference type="Google" id="ProtNLM"/>
    </source>
</evidence>
<dbReference type="EMBL" id="AKWE02000017">
    <property type="protein sequence ID" value="EMO59725.1"/>
    <property type="molecule type" value="Genomic_DNA"/>
</dbReference>
<dbReference type="Proteomes" id="UP000012149">
    <property type="component" value="Unassembled WGS sequence"/>
</dbReference>
<name>M6VSC5_9LEPT</name>
<gene>
    <name evidence="1" type="ORF">LEP1GSC161_0285</name>
</gene>
<proteinExistence type="predicted"/>
<protein>
    <recommendedName>
        <fullName evidence="3">Morphogenetic protein</fullName>
    </recommendedName>
</protein>